<dbReference type="InterPro" id="IPR011004">
    <property type="entry name" value="Trimer_LpxA-like_sf"/>
</dbReference>
<comment type="caution">
    <text evidence="3">The sequence shown here is derived from an EMBL/GenBank/DDBJ whole genome shotgun (WGS) entry which is preliminary data.</text>
</comment>
<dbReference type="PANTHER" id="PTHR13061">
    <property type="entry name" value="DYNACTIN SUBUNIT P25"/>
    <property type="match status" value="1"/>
</dbReference>
<dbReference type="RefSeq" id="WP_014776507.1">
    <property type="nucleotide sequence ID" value="NZ_AP025581.1"/>
</dbReference>
<reference evidence="1" key="2">
    <citation type="submission" date="2022-01" db="EMBL/GenBank/DDBJ databases">
        <title>Novel bile acid biosynthetic pathways are enriched in the microbiome of centenarians.</title>
        <authorList>
            <person name="Sato Y."/>
            <person name="Atarashi K."/>
            <person name="Plichta R.D."/>
            <person name="Arai Y."/>
            <person name="Sasajima S."/>
            <person name="Kearney M.S."/>
            <person name="Suda W."/>
            <person name="Takeshita K."/>
            <person name="Sasaki T."/>
            <person name="Okamoto S."/>
            <person name="Skelly N.A."/>
            <person name="Okamura Y."/>
            <person name="Vlamakis H."/>
            <person name="Li Y."/>
            <person name="Tanoue T."/>
            <person name="Takei H."/>
            <person name="Nittono H."/>
            <person name="Narushima S."/>
            <person name="Irie J."/>
            <person name="Itoh H."/>
            <person name="Moriya K."/>
            <person name="Sugiura Y."/>
            <person name="Suematsu M."/>
            <person name="Moritoki N."/>
            <person name="Shibata S."/>
            <person name="Littman R.D."/>
            <person name="Fischbach A.M."/>
            <person name="Uwamino Y."/>
            <person name="Inoue T."/>
            <person name="Honda A."/>
            <person name="Hattori M."/>
            <person name="Murai T."/>
            <person name="Xavier J.R."/>
            <person name="Hirose N."/>
            <person name="Honda K."/>
        </authorList>
    </citation>
    <scope>NUCLEOTIDE SEQUENCE</scope>
    <source>
        <strain evidence="1">CE91-St16</strain>
    </source>
</reference>
<protein>
    <submittedName>
        <fullName evidence="3">Gamma carbonic anhydrase family protein</fullName>
    </submittedName>
</protein>
<organism evidence="3 5">
    <name type="scientific">Alistipes finegoldii</name>
    <dbReference type="NCBI Taxonomy" id="214856"/>
    <lineage>
        <taxon>Bacteria</taxon>
        <taxon>Pseudomonadati</taxon>
        <taxon>Bacteroidota</taxon>
        <taxon>Bacteroidia</taxon>
        <taxon>Bacteroidales</taxon>
        <taxon>Rikenellaceae</taxon>
        <taxon>Alistipes</taxon>
    </lineage>
</organism>
<dbReference type="CDD" id="cd04645">
    <property type="entry name" value="LbH_gamma_CA_like"/>
    <property type="match status" value="1"/>
</dbReference>
<dbReference type="Proteomes" id="UP000324870">
    <property type="component" value="Unassembled WGS sequence"/>
</dbReference>
<accession>A0A5B5VR23</accession>
<gene>
    <name evidence="1" type="ORF">CE91St16_23080</name>
    <name evidence="2" type="ORF">F2A26_05350</name>
    <name evidence="3" type="ORF">RVH17_15240</name>
</gene>
<dbReference type="Proteomes" id="UP001181347">
    <property type="component" value="Unassembled WGS sequence"/>
</dbReference>
<sequence>MALIKKVRGHTPAIGENTFLAETAVILGDVTIGRDCSIWYNAVLRGDVNKIVIGDRTNIQDGVVLHTLYDGSPHPSQTIIGSDVSVGHNAVIHGARIGDNCLIGMGATLLDNAVVPSGCIIAANALVLSNAQLEPNSVYAGVPAKKVKEVTPQQREEIIRRTARDYMLYASWFKEEE</sequence>
<dbReference type="PANTHER" id="PTHR13061:SF29">
    <property type="entry name" value="GAMMA CARBONIC ANHYDRASE-LIKE 1, MITOCHONDRIAL-RELATED"/>
    <property type="match status" value="1"/>
</dbReference>
<dbReference type="EMBL" id="JAWDES010000006">
    <property type="protein sequence ID" value="MDU0261442.1"/>
    <property type="molecule type" value="Genomic_DNA"/>
</dbReference>
<dbReference type="EMBL" id="VVND01000005">
    <property type="protein sequence ID" value="KAA3159955.1"/>
    <property type="molecule type" value="Genomic_DNA"/>
</dbReference>
<reference evidence="2 4" key="1">
    <citation type="journal article" date="2019" name="Nat. Med.">
        <title>A library of human gut bacterial isolates paired with longitudinal multiomics data enables mechanistic microbiome research.</title>
        <authorList>
            <person name="Poyet M."/>
            <person name="Groussin M."/>
            <person name="Gibbons S.M."/>
            <person name="Avila-Pacheco J."/>
            <person name="Jiang X."/>
            <person name="Kearney S.M."/>
            <person name="Perrotta A.R."/>
            <person name="Berdy B."/>
            <person name="Zhao S."/>
            <person name="Lieberman T.D."/>
            <person name="Swanson P.K."/>
            <person name="Smith M."/>
            <person name="Roesemann S."/>
            <person name="Alexander J.E."/>
            <person name="Rich S.A."/>
            <person name="Livny J."/>
            <person name="Vlamakis H."/>
            <person name="Clish C."/>
            <person name="Bullock K."/>
            <person name="Deik A."/>
            <person name="Scott J."/>
            <person name="Pierce K.A."/>
            <person name="Xavier R.J."/>
            <person name="Alm E.J."/>
        </authorList>
    </citation>
    <scope>NUCLEOTIDE SEQUENCE [LARGE SCALE GENOMIC DNA]</scope>
    <source>
        <strain evidence="2 4">BIOML-A1</strain>
    </source>
</reference>
<keyword evidence="4" id="KW-1185">Reference proteome</keyword>
<dbReference type="InterPro" id="IPR001451">
    <property type="entry name" value="Hexapep"/>
</dbReference>
<dbReference type="OMA" id="NIWYGAV"/>
<dbReference type="AlphaFoldDB" id="A0A5B5VR23"/>
<reference evidence="3" key="3">
    <citation type="submission" date="2023-10" db="EMBL/GenBank/DDBJ databases">
        <title>Genome Sequence of the Bacteria from From Gut Wall in Crohn's Disease.</title>
        <authorList>
            <person name="Rodriguez-Palacios A."/>
        </authorList>
    </citation>
    <scope>NUCLEOTIDE SEQUENCE</scope>
    <source>
        <strain evidence="3">CavFT-hAR58</strain>
    </source>
</reference>
<dbReference type="SUPFAM" id="SSF51161">
    <property type="entry name" value="Trimeric LpxA-like enzymes"/>
    <property type="match status" value="1"/>
</dbReference>
<dbReference type="Gene3D" id="2.160.10.10">
    <property type="entry name" value="Hexapeptide repeat proteins"/>
    <property type="match status" value="1"/>
</dbReference>
<dbReference type="GeneID" id="79836888"/>
<dbReference type="Pfam" id="PF00132">
    <property type="entry name" value="Hexapep"/>
    <property type="match status" value="2"/>
</dbReference>
<evidence type="ECO:0000313" key="2">
    <source>
        <dbReference type="EMBL" id="KAA3159955.1"/>
    </source>
</evidence>
<dbReference type="Proteomes" id="UP001055105">
    <property type="component" value="Unassembled WGS sequence"/>
</dbReference>
<evidence type="ECO:0000313" key="4">
    <source>
        <dbReference type="Proteomes" id="UP000324870"/>
    </source>
</evidence>
<proteinExistence type="predicted"/>
<dbReference type="InterPro" id="IPR050484">
    <property type="entry name" value="Transf_Hexapept/Carb_Anhydrase"/>
</dbReference>
<evidence type="ECO:0000313" key="5">
    <source>
        <dbReference type="Proteomes" id="UP001181347"/>
    </source>
</evidence>
<name>A0A5B5VR23_9BACT</name>
<evidence type="ECO:0000313" key="3">
    <source>
        <dbReference type="EMBL" id="MDU0261442.1"/>
    </source>
</evidence>
<dbReference type="InterPro" id="IPR047324">
    <property type="entry name" value="LbH_gamma_CA-like"/>
</dbReference>
<dbReference type="EMBL" id="BQOL01000001">
    <property type="protein sequence ID" value="GKI19400.1"/>
    <property type="molecule type" value="Genomic_DNA"/>
</dbReference>
<evidence type="ECO:0000313" key="1">
    <source>
        <dbReference type="EMBL" id="GKI19400.1"/>
    </source>
</evidence>